<organism evidence="2 3">
    <name type="scientific">Paramuricea clavata</name>
    <name type="common">Red gorgonian</name>
    <name type="synonym">Violescent sea-whip</name>
    <dbReference type="NCBI Taxonomy" id="317549"/>
    <lineage>
        <taxon>Eukaryota</taxon>
        <taxon>Metazoa</taxon>
        <taxon>Cnidaria</taxon>
        <taxon>Anthozoa</taxon>
        <taxon>Octocorallia</taxon>
        <taxon>Malacalcyonacea</taxon>
        <taxon>Plexauridae</taxon>
        <taxon>Paramuricea</taxon>
    </lineage>
</organism>
<sequence length="716" mass="81469">MFDLIDLMGFIGHLLKFKKALATYSRNPDNPATQGIENSVQNPVAQKKVQRIKNYISICECNYHQDLFQLEDVCKSQRALDHIKTTINKINKDKGKLLLNRKKELYGDNLEPKKWASNEIAFVQAMTAQTGTLDLDTNEKINNFSQSEVVPCDCFGHLVEEELRTTSLNQEYFNSENENSNSDTEDSVTETIKDSVSESQKSNWIESIASLSCISSLMFGCQEMVNDARTSDIANVEQWIVDAQDTIKQIQESCVRFLKNTDSLLHQIQTKKPKVNDASSSQVSVEHDPGLRGEVRGENQKEYLIEHGPFQPKLSCFPANQDIPQGKQNRFSPRWYNEYPHLEYSIKKDAVFCFVCSLFHDAPSKEKADPSWISTGVRKWHKMKSVGKNKQGKLAQHFSSQSHKASLAAYCHYLKKTKHVDIQLDKAKRAAQIQEAEDLECNRKVIHILLDIARTLARQALPFRGDSNEEGNFYQLVLLVSRHVPSLRRWITDKRMNPYHATYLSPQSQNEFIALLEAELREKVVEEVKSAGMFSVMADTTPDEEHTDRLSVVLRYVNDAGKPTERLLDVRETVDKTGLGQAKDILSTIKQCGVDTDDLCFQSYDFAAAMSGEFNGAQQKLSEIVGRDIPYIPCQAHRCNTVIEHSCNASVIVREMFDILQALFVFFTSSTKRFQPLKEEITKVENCLMLRNLSKTRCARAESIQAVWTSFDVIVD</sequence>
<feature type="region of interest" description="Disordered" evidence="1">
    <location>
        <begin position="271"/>
        <end position="292"/>
    </location>
</feature>
<evidence type="ECO:0000313" key="2">
    <source>
        <dbReference type="EMBL" id="CAB3988755.1"/>
    </source>
</evidence>
<evidence type="ECO:0000313" key="3">
    <source>
        <dbReference type="Proteomes" id="UP001152795"/>
    </source>
</evidence>
<dbReference type="OrthoDB" id="10066664at2759"/>
<feature type="region of interest" description="Disordered" evidence="1">
    <location>
        <begin position="172"/>
        <end position="196"/>
    </location>
</feature>
<dbReference type="Proteomes" id="UP001152795">
    <property type="component" value="Unassembled WGS sequence"/>
</dbReference>
<comment type="caution">
    <text evidence="2">The sequence shown here is derived from an EMBL/GenBank/DDBJ whole genome shotgun (WGS) entry which is preliminary data.</text>
</comment>
<name>A0A6S7GAG1_PARCT</name>
<accession>A0A6S7GAG1</accession>
<protein>
    <submittedName>
        <fullName evidence="2">Zinc finger MYM-type 1-like</fullName>
    </submittedName>
</protein>
<feature type="non-terminal residue" evidence="2">
    <location>
        <position position="716"/>
    </location>
</feature>
<dbReference type="PANTHER" id="PTHR45749">
    <property type="match status" value="1"/>
</dbReference>
<dbReference type="AlphaFoldDB" id="A0A6S7GAG1"/>
<proteinExistence type="predicted"/>
<reference evidence="2" key="1">
    <citation type="submission" date="2020-04" db="EMBL/GenBank/DDBJ databases">
        <authorList>
            <person name="Alioto T."/>
            <person name="Alioto T."/>
            <person name="Gomez Garrido J."/>
        </authorList>
    </citation>
    <scope>NUCLEOTIDE SEQUENCE</scope>
    <source>
        <strain evidence="2">A484AB</strain>
    </source>
</reference>
<dbReference type="SUPFAM" id="SSF53098">
    <property type="entry name" value="Ribonuclease H-like"/>
    <property type="match status" value="1"/>
</dbReference>
<gene>
    <name evidence="2" type="ORF">PACLA_8A044112</name>
</gene>
<dbReference type="PANTHER" id="PTHR45749:SF21">
    <property type="entry name" value="DUF4371 DOMAIN-CONTAINING PROTEIN"/>
    <property type="match status" value="1"/>
</dbReference>
<dbReference type="SMART" id="SM00597">
    <property type="entry name" value="ZnF_TTF"/>
    <property type="match status" value="1"/>
</dbReference>
<keyword evidence="3" id="KW-1185">Reference proteome</keyword>
<dbReference type="InterPro" id="IPR012337">
    <property type="entry name" value="RNaseH-like_sf"/>
</dbReference>
<dbReference type="InterPro" id="IPR006580">
    <property type="entry name" value="Znf_TTF"/>
</dbReference>
<dbReference type="EMBL" id="CACRXK020001375">
    <property type="protein sequence ID" value="CAB3988755.1"/>
    <property type="molecule type" value="Genomic_DNA"/>
</dbReference>
<dbReference type="Pfam" id="PF14291">
    <property type="entry name" value="DUF4371"/>
    <property type="match status" value="1"/>
</dbReference>
<evidence type="ECO:0000256" key="1">
    <source>
        <dbReference type="SAM" id="MobiDB-lite"/>
    </source>
</evidence>
<dbReference type="InterPro" id="IPR025398">
    <property type="entry name" value="DUF4371"/>
</dbReference>